<evidence type="ECO:0000313" key="2">
    <source>
        <dbReference type="EMBL" id="TDZ23928.1"/>
    </source>
</evidence>
<protein>
    <submittedName>
        <fullName evidence="2">Uncharacterized protein</fullName>
    </submittedName>
</protein>
<reference evidence="3" key="1">
    <citation type="journal article" date="2013" name="New Phytol.">
        <title>Comparative genomic and transcriptomic analyses reveal the hemibiotrophic stage shift of Colletotrichum fungi.</title>
        <authorList>
            <person name="Gan P."/>
            <person name="Ikeda K."/>
            <person name="Irieda H."/>
            <person name="Narusaka M."/>
            <person name="O'Connell R.J."/>
            <person name="Narusaka Y."/>
            <person name="Takano Y."/>
            <person name="Kubo Y."/>
            <person name="Shirasu K."/>
        </authorList>
    </citation>
    <scope>NUCLEOTIDE SEQUENCE [LARGE SCALE GENOMIC DNA]</scope>
    <source>
        <strain evidence="3">104-T / ATCC 96160 / CBS 514.97 / LARS 414 / MAFF 240422</strain>
    </source>
</reference>
<gene>
    <name evidence="2" type="ORF">Cob_v003437</name>
</gene>
<accession>A0A484G196</accession>
<dbReference type="Proteomes" id="UP000014480">
    <property type="component" value="Unassembled WGS sequence"/>
</dbReference>
<sequence>MLGICGWRSSHAGFLGAVSSAQAAGISSCCYTYSRQGRFGVNVSWCRKREHPSSGHWLESPSGFGGGSGIGGNWLLTKSIPSHLQKSAKRTHSSPDSLLPKKVAT</sequence>
<feature type="region of interest" description="Disordered" evidence="1">
    <location>
        <begin position="85"/>
        <end position="105"/>
    </location>
</feature>
<organism evidence="2 3">
    <name type="scientific">Colletotrichum orbiculare (strain 104-T / ATCC 96160 / CBS 514.97 / LARS 414 / MAFF 240422)</name>
    <name type="common">Cucumber anthracnose fungus</name>
    <name type="synonym">Colletotrichum lagenarium</name>
    <dbReference type="NCBI Taxonomy" id="1213857"/>
    <lineage>
        <taxon>Eukaryota</taxon>
        <taxon>Fungi</taxon>
        <taxon>Dikarya</taxon>
        <taxon>Ascomycota</taxon>
        <taxon>Pezizomycotina</taxon>
        <taxon>Sordariomycetes</taxon>
        <taxon>Hypocreomycetidae</taxon>
        <taxon>Glomerellales</taxon>
        <taxon>Glomerellaceae</taxon>
        <taxon>Colletotrichum</taxon>
        <taxon>Colletotrichum orbiculare species complex</taxon>
    </lineage>
</organism>
<reference evidence="3" key="2">
    <citation type="journal article" date="2019" name="Mol. Plant Microbe Interact.">
        <title>Genome sequence resources for four phytopathogenic fungi from the Colletotrichum orbiculare species complex.</title>
        <authorList>
            <person name="Gan P."/>
            <person name="Tsushima A."/>
            <person name="Narusaka M."/>
            <person name="Narusaka Y."/>
            <person name="Takano Y."/>
            <person name="Kubo Y."/>
            <person name="Shirasu K."/>
        </authorList>
    </citation>
    <scope>GENOME REANNOTATION</scope>
    <source>
        <strain evidence="3">104-T / ATCC 96160 / CBS 514.97 / LARS 414 / MAFF 240422</strain>
    </source>
</reference>
<evidence type="ECO:0000313" key="3">
    <source>
        <dbReference type="Proteomes" id="UP000014480"/>
    </source>
</evidence>
<name>A0A484G196_COLOR</name>
<comment type="caution">
    <text evidence="2">The sequence shown here is derived from an EMBL/GenBank/DDBJ whole genome shotgun (WGS) entry which is preliminary data.</text>
</comment>
<evidence type="ECO:0000256" key="1">
    <source>
        <dbReference type="SAM" id="MobiDB-lite"/>
    </source>
</evidence>
<dbReference type="AlphaFoldDB" id="A0A484G196"/>
<keyword evidence="3" id="KW-1185">Reference proteome</keyword>
<dbReference type="EMBL" id="AMCV02000005">
    <property type="protein sequence ID" value="TDZ23928.1"/>
    <property type="molecule type" value="Genomic_DNA"/>
</dbReference>
<proteinExistence type="predicted"/>